<accession>A0ABY4VCL7</accession>
<evidence type="ECO:0000256" key="5">
    <source>
        <dbReference type="ARBA" id="ARBA00022692"/>
    </source>
</evidence>
<proteinExistence type="inferred from homology"/>
<gene>
    <name evidence="9" type="ORF">MJO52_00630</name>
</gene>
<evidence type="ECO:0000256" key="8">
    <source>
        <dbReference type="RuleBase" id="RU363041"/>
    </source>
</evidence>
<dbReference type="EMBL" id="CP092418">
    <property type="protein sequence ID" value="USD21680.1"/>
    <property type="molecule type" value="Genomic_DNA"/>
</dbReference>
<dbReference type="Pfam" id="PF01925">
    <property type="entry name" value="TauE"/>
    <property type="match status" value="1"/>
</dbReference>
<evidence type="ECO:0000256" key="3">
    <source>
        <dbReference type="ARBA" id="ARBA00022448"/>
    </source>
</evidence>
<comment type="similarity">
    <text evidence="2 8">Belongs to the 4-toluene sulfonate uptake permease (TSUP) (TC 2.A.102) family.</text>
</comment>
<evidence type="ECO:0000256" key="2">
    <source>
        <dbReference type="ARBA" id="ARBA00009142"/>
    </source>
</evidence>
<keyword evidence="3" id="KW-0813">Transport</keyword>
<dbReference type="PANTHER" id="PTHR30269">
    <property type="entry name" value="TRANSMEMBRANE PROTEIN YFCA"/>
    <property type="match status" value="1"/>
</dbReference>
<feature type="transmembrane region" description="Helical" evidence="8">
    <location>
        <begin position="194"/>
        <end position="221"/>
    </location>
</feature>
<evidence type="ECO:0000256" key="7">
    <source>
        <dbReference type="ARBA" id="ARBA00023136"/>
    </source>
</evidence>
<dbReference type="InterPro" id="IPR052017">
    <property type="entry name" value="TSUP"/>
</dbReference>
<dbReference type="PANTHER" id="PTHR30269:SF0">
    <property type="entry name" value="MEMBRANE TRANSPORTER PROTEIN YFCA-RELATED"/>
    <property type="match status" value="1"/>
</dbReference>
<evidence type="ECO:0000256" key="1">
    <source>
        <dbReference type="ARBA" id="ARBA00004651"/>
    </source>
</evidence>
<keyword evidence="6 8" id="KW-1133">Transmembrane helix</keyword>
<reference evidence="9" key="1">
    <citation type="submission" date="2022-02" db="EMBL/GenBank/DDBJ databases">
        <title>Coral-associated bacteria.</title>
        <authorList>
            <person name="Tang K."/>
            <person name="Wang X."/>
        </authorList>
    </citation>
    <scope>NUCLEOTIDE SEQUENCE</scope>
    <source>
        <strain evidence="9">SCSIO 43006</strain>
    </source>
</reference>
<keyword evidence="4 8" id="KW-1003">Cell membrane</keyword>
<feature type="transmembrane region" description="Helical" evidence="8">
    <location>
        <begin position="107"/>
        <end position="126"/>
    </location>
</feature>
<comment type="subcellular location">
    <subcellularLocation>
        <location evidence="1 8">Cell membrane</location>
        <topology evidence="1 8">Multi-pass membrane protein</topology>
    </subcellularLocation>
</comment>
<feature type="transmembrane region" description="Helical" evidence="8">
    <location>
        <begin position="82"/>
        <end position="100"/>
    </location>
</feature>
<sequence>MDFASFSTELLLILFFVAIFAGLLDTLAGGGGLITVPTLILSGVPPLSALGTNKLQGSIGTATATYMMIRGKKVSWDGVRRLMLSAFIGAAIGTISVQLINTDILSFVIPIVLLFIAIYFLISPAIGQNNDEPKLSSKKYQYGVIPFIGYYDGMFGPGTGSFFTLSGIACRGQDLLTATAMAKPLNFSTNVASLLVFLVAGQVVWVIGILMMAGQVIGAWIGSHCLFKINPTYLRGVVVLMCSGMLIKYAHAMGWIGFI</sequence>
<evidence type="ECO:0000313" key="10">
    <source>
        <dbReference type="Proteomes" id="UP001055658"/>
    </source>
</evidence>
<keyword evidence="10" id="KW-1185">Reference proteome</keyword>
<protein>
    <recommendedName>
        <fullName evidence="8">Probable membrane transporter protein</fullName>
    </recommendedName>
</protein>
<evidence type="ECO:0000256" key="4">
    <source>
        <dbReference type="ARBA" id="ARBA00022475"/>
    </source>
</evidence>
<dbReference type="RefSeq" id="WP_252084084.1">
    <property type="nucleotide sequence ID" value="NZ_CP092418.1"/>
</dbReference>
<evidence type="ECO:0000256" key="6">
    <source>
        <dbReference type="ARBA" id="ARBA00022989"/>
    </source>
</evidence>
<evidence type="ECO:0000313" key="9">
    <source>
        <dbReference type="EMBL" id="USD21680.1"/>
    </source>
</evidence>
<dbReference type="InterPro" id="IPR002781">
    <property type="entry name" value="TM_pro_TauE-like"/>
</dbReference>
<keyword evidence="5 8" id="KW-0812">Transmembrane</keyword>
<dbReference type="Proteomes" id="UP001055658">
    <property type="component" value="Chromosome"/>
</dbReference>
<keyword evidence="7 8" id="KW-0472">Membrane</keyword>
<organism evidence="9 10">
    <name type="scientific">Microbulbifer variabilis</name>
    <dbReference type="NCBI Taxonomy" id="266805"/>
    <lineage>
        <taxon>Bacteria</taxon>
        <taxon>Pseudomonadati</taxon>
        <taxon>Pseudomonadota</taxon>
        <taxon>Gammaproteobacteria</taxon>
        <taxon>Cellvibrionales</taxon>
        <taxon>Microbulbiferaceae</taxon>
        <taxon>Microbulbifer</taxon>
    </lineage>
</organism>
<feature type="transmembrane region" description="Helical" evidence="8">
    <location>
        <begin position="233"/>
        <end position="258"/>
    </location>
</feature>
<name>A0ABY4VCL7_9GAMM</name>